<dbReference type="EMBL" id="QNVY02000001">
    <property type="protein sequence ID" value="RYJ52863.1"/>
    <property type="molecule type" value="Genomic_DNA"/>
</dbReference>
<keyword evidence="1" id="KW-0732">Signal</keyword>
<proteinExistence type="predicted"/>
<accession>A0A482TMP1</accession>
<sequence>MRKKTLANLLFMIPILTASAQSGYSLELNIKTQPTEKITIHETGIGLTFFKNIDTKNKITNTFKYKNIGVDYSLENYDLQNSLNQYNGFENDFKLSHQLSGTTKLNIEINPMVNFENNLGISDVSILGGLETSHSFNNSNTISIGVKRMALFGKPEILPTFSFYHQISPNAFIEAGFPNSTFSYSNNARNSFSLTNSFNGNFYNLDKPEVLDHLNAATKVSFSQMTSALEYERNMDSNWFVSLKGGYEFNKKYNLTNSSGDSKLNFNSTNGYIFNIGIKYKH</sequence>
<dbReference type="RefSeq" id="WP_113665057.1">
    <property type="nucleotide sequence ID" value="NZ_QNVY02000001.1"/>
</dbReference>
<evidence type="ECO:0000313" key="2">
    <source>
        <dbReference type="EMBL" id="RYJ52863.1"/>
    </source>
</evidence>
<protein>
    <submittedName>
        <fullName evidence="2">Uncharacterized protein</fullName>
    </submittedName>
</protein>
<name>A0A482TMP1_9FLAO</name>
<keyword evidence="3" id="KW-1185">Reference proteome</keyword>
<dbReference type="AlphaFoldDB" id="A0A482TMP1"/>
<dbReference type="Proteomes" id="UP000253235">
    <property type="component" value="Unassembled WGS sequence"/>
</dbReference>
<dbReference type="OrthoDB" id="1375732at2"/>
<feature type="chain" id="PRO_5019743583" evidence="1">
    <location>
        <begin position="21"/>
        <end position="282"/>
    </location>
</feature>
<evidence type="ECO:0000313" key="3">
    <source>
        <dbReference type="Proteomes" id="UP000253235"/>
    </source>
</evidence>
<reference evidence="2 3" key="1">
    <citation type="submission" date="2019-01" db="EMBL/GenBank/DDBJ databases">
        <title>Flavobacterium sp. nov. isolated from arctic soil.</title>
        <authorList>
            <person name="Kim D.-U."/>
        </authorList>
    </citation>
    <scope>NUCLEOTIDE SEQUENCE [LARGE SCALE GENOMIC DNA]</scope>
    <source>
        <strain evidence="2 3">Kopri-42</strain>
    </source>
</reference>
<evidence type="ECO:0000256" key="1">
    <source>
        <dbReference type="SAM" id="SignalP"/>
    </source>
</evidence>
<gene>
    <name evidence="2" type="ORF">DR871_002100</name>
</gene>
<organism evidence="2 3">
    <name type="scientific">Flavobacterium petrolei</name>
    <dbReference type="NCBI Taxonomy" id="2259594"/>
    <lineage>
        <taxon>Bacteria</taxon>
        <taxon>Pseudomonadati</taxon>
        <taxon>Bacteroidota</taxon>
        <taxon>Flavobacteriia</taxon>
        <taxon>Flavobacteriales</taxon>
        <taxon>Flavobacteriaceae</taxon>
        <taxon>Flavobacterium</taxon>
    </lineage>
</organism>
<comment type="caution">
    <text evidence="2">The sequence shown here is derived from an EMBL/GenBank/DDBJ whole genome shotgun (WGS) entry which is preliminary data.</text>
</comment>
<feature type="signal peptide" evidence="1">
    <location>
        <begin position="1"/>
        <end position="20"/>
    </location>
</feature>